<dbReference type="AlphaFoldDB" id="A0A3P7XWK4"/>
<protein>
    <submittedName>
        <fullName evidence="1 3">Uncharacterized protein</fullName>
    </submittedName>
</protein>
<dbReference type="EMBL" id="UZAH01026331">
    <property type="protein sequence ID" value="VDO78981.1"/>
    <property type="molecule type" value="Genomic_DNA"/>
</dbReference>
<evidence type="ECO:0000313" key="3">
    <source>
        <dbReference type="WBParaSite" id="HPBE_0000905301-mRNA-1"/>
    </source>
</evidence>
<accession>A0A3P7XWK4</accession>
<evidence type="ECO:0000313" key="1">
    <source>
        <dbReference type="EMBL" id="VDO78981.1"/>
    </source>
</evidence>
<sequence>MAVRTEDESLRTAFKIAHPFFTLSIRALPSFRGARIEALKGSDEWVMDTCENLPGDAGESALPGCLTSTGRVLLGGVSDSLENDVIVGDDYKTASASSPLSASVRSSRHFAGGETCRAVSLGSQPMRSLPQEFHVRIFRFPLLESSLQCPSAYARRLGFENAAICGHQLFHEISAGSEVPVGTSD</sequence>
<proteinExistence type="predicted"/>
<dbReference type="WBParaSite" id="HPBE_0000905301-mRNA-1">
    <property type="protein sequence ID" value="HPBE_0000905301-mRNA-1"/>
    <property type="gene ID" value="HPBE_0000905301"/>
</dbReference>
<dbReference type="Proteomes" id="UP000050761">
    <property type="component" value="Unassembled WGS sequence"/>
</dbReference>
<evidence type="ECO:0000313" key="2">
    <source>
        <dbReference type="Proteomes" id="UP000050761"/>
    </source>
</evidence>
<keyword evidence="2" id="KW-1185">Reference proteome</keyword>
<gene>
    <name evidence="1" type="ORF">HPBE_LOCUS9054</name>
</gene>
<reference evidence="1 2" key="1">
    <citation type="submission" date="2018-11" db="EMBL/GenBank/DDBJ databases">
        <authorList>
            <consortium name="Pathogen Informatics"/>
        </authorList>
    </citation>
    <scope>NUCLEOTIDE SEQUENCE [LARGE SCALE GENOMIC DNA]</scope>
</reference>
<reference evidence="3" key="2">
    <citation type="submission" date="2019-09" db="UniProtKB">
        <authorList>
            <consortium name="WormBaseParasite"/>
        </authorList>
    </citation>
    <scope>IDENTIFICATION</scope>
</reference>
<name>A0A3P7XWK4_HELPZ</name>
<organism evidence="1">
    <name type="scientific">Heligmosomoides polygyrus</name>
    <name type="common">Parasitic roundworm</name>
    <dbReference type="NCBI Taxonomy" id="6339"/>
    <lineage>
        <taxon>Eukaryota</taxon>
        <taxon>Metazoa</taxon>
        <taxon>Ecdysozoa</taxon>
        <taxon>Nematoda</taxon>
        <taxon>Chromadorea</taxon>
        <taxon>Rhabditida</taxon>
        <taxon>Rhabditina</taxon>
        <taxon>Rhabditomorpha</taxon>
        <taxon>Strongyloidea</taxon>
        <taxon>Heligmosomidae</taxon>
        <taxon>Heligmosomoides</taxon>
    </lineage>
</organism>